<evidence type="ECO:0000313" key="15">
    <source>
        <dbReference type="EMBL" id="MTW21551.1"/>
    </source>
</evidence>
<dbReference type="CDD" id="cd06225">
    <property type="entry name" value="HAMP"/>
    <property type="match status" value="1"/>
</dbReference>
<sequence>MRIGLTAKLLLMLGVTSLVSVLAMALAARWSFQHGFLDYLGQQELARIAPLREVLRPIYARDGSWAYFEHAPRAWPRFVDDSLKPDRARRPPGPPPGAPNESGKESPPGPHVQDAPTPHEPGPPRHLSGPAPGPGRPPPPPPRELLGLRVHLLDAQGRQVAGASPIAQEPLRLPIELDGAVIGWLLLSPPQWFEDNLAQRFNSQHNRSLAWISVGVLALALLVGWVFGEGLLRRIQNLARGSRQLAGGDFGTRILDQGHDELSALSEDFNRLAATLERNEELRRRSMADVSHELRTPVAVARAELDALIDGIRPCNKANLEQVQGRLLALVRLLDDLYDLALSDAGALAYRFSPLDLGETVQAAISQMEDAFARQGIALCLECDDALPMDGDRGRLRQVLDNLLGNSLRYTDSGGVTRVVASREGAWIQVSVEDTAPGVAPEALERLFDRFYRVEASRSRAKGGAGLGLAICRNIIEAHHGRIQARAADAGGLAIDIRLPASDD</sequence>
<comment type="subcellular location">
    <subcellularLocation>
        <location evidence="2">Membrane</location>
    </subcellularLocation>
</comment>
<dbReference type="InterPro" id="IPR004358">
    <property type="entry name" value="Sig_transdc_His_kin-like_C"/>
</dbReference>
<evidence type="ECO:0000256" key="7">
    <source>
        <dbReference type="ARBA" id="ARBA00022777"/>
    </source>
</evidence>
<organism evidence="15 16">
    <name type="scientific">Allochromatium palmeri</name>
    <dbReference type="NCBI Taxonomy" id="231048"/>
    <lineage>
        <taxon>Bacteria</taxon>
        <taxon>Pseudomonadati</taxon>
        <taxon>Pseudomonadota</taxon>
        <taxon>Gammaproteobacteria</taxon>
        <taxon>Chromatiales</taxon>
        <taxon>Chromatiaceae</taxon>
        <taxon>Allochromatium</taxon>
    </lineage>
</organism>
<dbReference type="SMART" id="SM00304">
    <property type="entry name" value="HAMP"/>
    <property type="match status" value="1"/>
</dbReference>
<keyword evidence="7" id="KW-0418">Kinase</keyword>
<keyword evidence="6 12" id="KW-0812">Transmembrane</keyword>
<protein>
    <recommendedName>
        <fullName evidence="3">histidine kinase</fullName>
        <ecNumber evidence="3">2.7.13.3</ecNumber>
    </recommendedName>
</protein>
<dbReference type="EMBL" id="WNKT01000020">
    <property type="protein sequence ID" value="MTW21551.1"/>
    <property type="molecule type" value="Genomic_DNA"/>
</dbReference>
<dbReference type="SUPFAM" id="SSF55874">
    <property type="entry name" value="ATPase domain of HSP90 chaperone/DNA topoisomerase II/histidine kinase"/>
    <property type="match status" value="1"/>
</dbReference>
<dbReference type="PANTHER" id="PTHR45436:SF5">
    <property type="entry name" value="SENSOR HISTIDINE KINASE TRCS"/>
    <property type="match status" value="1"/>
</dbReference>
<keyword evidence="5" id="KW-0808">Transferase</keyword>
<dbReference type="Pfam" id="PF00672">
    <property type="entry name" value="HAMP"/>
    <property type="match status" value="1"/>
</dbReference>
<dbReference type="AlphaFoldDB" id="A0A6N8ED81"/>
<dbReference type="SMART" id="SM00387">
    <property type="entry name" value="HATPase_c"/>
    <property type="match status" value="1"/>
</dbReference>
<evidence type="ECO:0000256" key="6">
    <source>
        <dbReference type="ARBA" id="ARBA00022692"/>
    </source>
</evidence>
<dbReference type="InterPro" id="IPR036097">
    <property type="entry name" value="HisK_dim/P_sf"/>
</dbReference>
<feature type="domain" description="HAMP" evidence="14">
    <location>
        <begin position="229"/>
        <end position="281"/>
    </location>
</feature>
<feature type="compositionally biased region" description="Pro residues" evidence="11">
    <location>
        <begin position="131"/>
        <end position="143"/>
    </location>
</feature>
<evidence type="ECO:0000256" key="10">
    <source>
        <dbReference type="ARBA" id="ARBA00023136"/>
    </source>
</evidence>
<dbReference type="InterPro" id="IPR050428">
    <property type="entry name" value="TCS_sensor_his_kinase"/>
</dbReference>
<dbReference type="CDD" id="cd00082">
    <property type="entry name" value="HisKA"/>
    <property type="match status" value="1"/>
</dbReference>
<dbReference type="PROSITE" id="PS50109">
    <property type="entry name" value="HIS_KIN"/>
    <property type="match status" value="1"/>
</dbReference>
<dbReference type="OrthoDB" id="9804645at2"/>
<reference evidence="15 16" key="1">
    <citation type="submission" date="2019-11" db="EMBL/GenBank/DDBJ databases">
        <title>Whole-genome sequence of the anaerobic purple sulfur bacterium Allochromatium palmeri DSM 15591.</title>
        <authorList>
            <person name="Kyndt J.A."/>
            <person name="Meyer T.E."/>
        </authorList>
    </citation>
    <scope>NUCLEOTIDE SEQUENCE [LARGE SCALE GENOMIC DNA]</scope>
    <source>
        <strain evidence="15 16">DSM 15591</strain>
    </source>
</reference>
<dbReference type="PANTHER" id="PTHR45436">
    <property type="entry name" value="SENSOR HISTIDINE KINASE YKOH"/>
    <property type="match status" value="1"/>
</dbReference>
<evidence type="ECO:0000259" key="14">
    <source>
        <dbReference type="PROSITE" id="PS50885"/>
    </source>
</evidence>
<dbReference type="Gene3D" id="6.10.340.10">
    <property type="match status" value="1"/>
</dbReference>
<dbReference type="InterPro" id="IPR003660">
    <property type="entry name" value="HAMP_dom"/>
</dbReference>
<dbReference type="Pfam" id="PF00512">
    <property type="entry name" value="HisKA"/>
    <property type="match status" value="1"/>
</dbReference>
<dbReference type="SUPFAM" id="SSF158472">
    <property type="entry name" value="HAMP domain-like"/>
    <property type="match status" value="1"/>
</dbReference>
<dbReference type="PRINTS" id="PR00344">
    <property type="entry name" value="BCTRLSENSOR"/>
</dbReference>
<evidence type="ECO:0000256" key="8">
    <source>
        <dbReference type="ARBA" id="ARBA00022989"/>
    </source>
</evidence>
<evidence type="ECO:0000313" key="16">
    <source>
        <dbReference type="Proteomes" id="UP000434044"/>
    </source>
</evidence>
<evidence type="ECO:0000256" key="1">
    <source>
        <dbReference type="ARBA" id="ARBA00000085"/>
    </source>
</evidence>
<proteinExistence type="predicted"/>
<comment type="caution">
    <text evidence="15">The sequence shown here is derived from an EMBL/GenBank/DDBJ whole genome shotgun (WGS) entry which is preliminary data.</text>
</comment>
<dbReference type="InterPro" id="IPR005467">
    <property type="entry name" value="His_kinase_dom"/>
</dbReference>
<feature type="region of interest" description="Disordered" evidence="11">
    <location>
        <begin position="82"/>
        <end position="145"/>
    </location>
</feature>
<dbReference type="GO" id="GO:0000155">
    <property type="term" value="F:phosphorelay sensor kinase activity"/>
    <property type="evidence" value="ECO:0007669"/>
    <property type="project" value="InterPro"/>
</dbReference>
<dbReference type="Pfam" id="PF02518">
    <property type="entry name" value="HATPase_c"/>
    <property type="match status" value="1"/>
</dbReference>
<evidence type="ECO:0000256" key="5">
    <source>
        <dbReference type="ARBA" id="ARBA00022679"/>
    </source>
</evidence>
<dbReference type="Proteomes" id="UP000434044">
    <property type="component" value="Unassembled WGS sequence"/>
</dbReference>
<keyword evidence="16" id="KW-1185">Reference proteome</keyword>
<keyword evidence="8 12" id="KW-1133">Transmembrane helix</keyword>
<keyword evidence="9" id="KW-0902">Two-component regulatory system</keyword>
<gene>
    <name evidence="15" type="ORF">GJ668_10670</name>
</gene>
<keyword evidence="4" id="KW-0597">Phosphoprotein</keyword>
<accession>A0A6N8ED81</accession>
<feature type="domain" description="Histidine kinase" evidence="13">
    <location>
        <begin position="289"/>
        <end position="503"/>
    </location>
</feature>
<feature type="transmembrane region" description="Helical" evidence="12">
    <location>
        <begin position="209"/>
        <end position="228"/>
    </location>
</feature>
<dbReference type="Gene3D" id="3.30.565.10">
    <property type="entry name" value="Histidine kinase-like ATPase, C-terminal domain"/>
    <property type="match status" value="1"/>
</dbReference>
<evidence type="ECO:0000256" key="12">
    <source>
        <dbReference type="SAM" id="Phobius"/>
    </source>
</evidence>
<dbReference type="Gene3D" id="1.10.287.130">
    <property type="match status" value="1"/>
</dbReference>
<dbReference type="InterPro" id="IPR003661">
    <property type="entry name" value="HisK_dim/P_dom"/>
</dbReference>
<dbReference type="FunFam" id="3.30.565.10:FF:000006">
    <property type="entry name" value="Sensor histidine kinase WalK"/>
    <property type="match status" value="1"/>
</dbReference>
<evidence type="ECO:0000256" key="9">
    <source>
        <dbReference type="ARBA" id="ARBA00023012"/>
    </source>
</evidence>
<evidence type="ECO:0000256" key="4">
    <source>
        <dbReference type="ARBA" id="ARBA00022553"/>
    </source>
</evidence>
<dbReference type="PROSITE" id="PS50885">
    <property type="entry name" value="HAMP"/>
    <property type="match status" value="1"/>
</dbReference>
<keyword evidence="10 12" id="KW-0472">Membrane</keyword>
<dbReference type="RefSeq" id="WP_155450135.1">
    <property type="nucleotide sequence ID" value="NZ_WNKT01000020.1"/>
</dbReference>
<name>A0A6N8ED81_9GAMM</name>
<dbReference type="SUPFAM" id="SSF47384">
    <property type="entry name" value="Homodimeric domain of signal transducing histidine kinase"/>
    <property type="match status" value="1"/>
</dbReference>
<dbReference type="SMART" id="SM00388">
    <property type="entry name" value="HisKA"/>
    <property type="match status" value="1"/>
</dbReference>
<evidence type="ECO:0000259" key="13">
    <source>
        <dbReference type="PROSITE" id="PS50109"/>
    </source>
</evidence>
<dbReference type="GO" id="GO:0005886">
    <property type="term" value="C:plasma membrane"/>
    <property type="evidence" value="ECO:0007669"/>
    <property type="project" value="UniProtKB-ARBA"/>
</dbReference>
<evidence type="ECO:0000256" key="11">
    <source>
        <dbReference type="SAM" id="MobiDB-lite"/>
    </source>
</evidence>
<evidence type="ECO:0000256" key="3">
    <source>
        <dbReference type="ARBA" id="ARBA00012438"/>
    </source>
</evidence>
<dbReference type="EC" id="2.7.13.3" evidence="3"/>
<evidence type="ECO:0000256" key="2">
    <source>
        <dbReference type="ARBA" id="ARBA00004370"/>
    </source>
</evidence>
<dbReference type="InterPro" id="IPR003594">
    <property type="entry name" value="HATPase_dom"/>
</dbReference>
<comment type="catalytic activity">
    <reaction evidence="1">
        <text>ATP + protein L-histidine = ADP + protein N-phospho-L-histidine.</text>
        <dbReference type="EC" id="2.7.13.3"/>
    </reaction>
</comment>
<dbReference type="InterPro" id="IPR036890">
    <property type="entry name" value="HATPase_C_sf"/>
</dbReference>